<evidence type="ECO:0000256" key="7">
    <source>
        <dbReference type="ARBA" id="ARBA00024603"/>
    </source>
</evidence>
<dbReference type="Pfam" id="PF19310">
    <property type="entry name" value="TOP_N"/>
    <property type="match status" value="1"/>
</dbReference>
<dbReference type="Proteomes" id="UP000020492">
    <property type="component" value="Unassembled WGS sequence"/>
</dbReference>
<evidence type="ECO:0000256" key="6">
    <source>
        <dbReference type="ARBA" id="ARBA00023049"/>
    </source>
</evidence>
<dbReference type="GO" id="GO:0004222">
    <property type="term" value="F:metalloendopeptidase activity"/>
    <property type="evidence" value="ECO:0007669"/>
    <property type="project" value="UniProtKB-EC"/>
</dbReference>
<evidence type="ECO:0000256" key="1">
    <source>
        <dbReference type="ARBA" id="ARBA00006040"/>
    </source>
</evidence>
<dbReference type="PATRIC" id="fig|1476583.3.peg.1609"/>
<dbReference type="Gene3D" id="1.10.1370.10">
    <property type="entry name" value="Neurolysin, domain 3"/>
    <property type="match status" value="1"/>
</dbReference>
<comment type="catalytic activity">
    <reaction evidence="7">
        <text>Hydrolysis of oligopeptides, with broad specificity. Gly or Ala commonly occur as P1 or P1' residues, but more distant residues are also important, as is shown by the fact that Z-Gly-Pro-Gly-|-Gly-Pro-Ala is cleaved, but not Z-(Gly)(5).</text>
        <dbReference type="EC" id="3.4.24.70"/>
    </reaction>
</comment>
<dbReference type="InterPro" id="IPR024077">
    <property type="entry name" value="Neurolysin/TOP_dom2"/>
</dbReference>
<evidence type="ECO:0000256" key="9">
    <source>
        <dbReference type="RuleBase" id="RU003435"/>
    </source>
</evidence>
<dbReference type="InterPro" id="IPR045090">
    <property type="entry name" value="Pept_M3A_M3B"/>
</dbReference>
<dbReference type="STRING" id="1476583.DEIPH_ctg025orf0117"/>
<dbReference type="InterPro" id="IPR045666">
    <property type="entry name" value="OpdA_N"/>
</dbReference>
<dbReference type="GO" id="GO:0006508">
    <property type="term" value="P:proteolysis"/>
    <property type="evidence" value="ECO:0007669"/>
    <property type="project" value="UniProtKB-KW"/>
</dbReference>
<dbReference type="InterPro" id="IPR001567">
    <property type="entry name" value="Pept_M3A_M3B_dom"/>
</dbReference>
<proteinExistence type="inferred from homology"/>
<dbReference type="OrthoDB" id="9773538at2"/>
<reference evidence="13 14" key="1">
    <citation type="submission" date="2014-03" db="EMBL/GenBank/DDBJ databases">
        <title>Draft genome sequence of Deinococcus phoenicis 1P10ME.</title>
        <authorList>
            <person name="Stepanov V.G."/>
            <person name="Vaishampayan P."/>
            <person name="Venkateswaran K."/>
            <person name="Fox G.E."/>
        </authorList>
    </citation>
    <scope>NUCLEOTIDE SEQUENCE [LARGE SCALE GENOMIC DNA]</scope>
    <source>
        <strain evidence="13 14">1P10ME</strain>
    </source>
</reference>
<dbReference type="FunFam" id="3.40.390.10:FF:000009">
    <property type="entry name" value="Oligopeptidase A"/>
    <property type="match status" value="1"/>
</dbReference>
<evidence type="ECO:0000313" key="13">
    <source>
        <dbReference type="EMBL" id="EYB68263.1"/>
    </source>
</evidence>
<keyword evidence="3 9" id="KW-0479">Metal-binding</keyword>
<dbReference type="Pfam" id="PF01432">
    <property type="entry name" value="Peptidase_M3"/>
    <property type="match status" value="1"/>
</dbReference>
<dbReference type="AlphaFoldDB" id="A0A016QQA4"/>
<protein>
    <recommendedName>
        <fullName evidence="8">oligopeptidase A</fullName>
        <ecNumber evidence="8">3.4.24.70</ecNumber>
    </recommendedName>
</protein>
<comment type="similarity">
    <text evidence="1 9">Belongs to the peptidase M3 family.</text>
</comment>
<accession>A0A016QQA4</accession>
<dbReference type="GO" id="GO:0005829">
    <property type="term" value="C:cytosol"/>
    <property type="evidence" value="ECO:0007669"/>
    <property type="project" value="UniProtKB-ARBA"/>
</dbReference>
<sequence>MTQAPDAPTERQDSRSDNPLLNVGFRIPFDRIRPEHAEPAVDTLLARTQERLETLARAGERNYEGFMADLDTLTEQLDTVRVIVGHLDGVVSSPEWQAAKRAILPKVTEFSTQLSLHPGLWAALKGFAATEAGRGLDPVRARHLKLTIDEFRRQGADLPEEQKARLLAVNTRLAQVTNDFSKNVLDATAAYELYVPGERLAGVPERVREATRLDAEKHGQAGHRLTLHQPTLEPVLTYADDRELRRELWLAQNSVGVGVGRDNRPLVGEILRLRREQARLLGFRDFADYVLEDRMAGGGERALGFERDLEARIRPFFERENAELEAFYRGQAGADAPPLEAWDVGYWAEKQRQAKYDFDEEALRPYFALDNVLAGMFEIVKRVFGITVREAQAPGWHPEVRYYDIFDEAGTHVASFYTDWFPRDTKRSGAWMNAFVTGGPREQGVDPHLGLMCGNMTPPSAGTPALLSIREVETVFHEFGHLLHHALSQVEVRSLSGTRVAWDFVELPSQIMENWVMEREALDLFARHYQTGERLPDALFGRMVAARNYRAANAAMRQLSFGTVDLSLHVEFDPGAPGADPIREAREIMARFYPYPFIPEYARIAQFGHLFNSPVGYGAGYYSYKWAEVLDADAFSRFAGEGIFNRETGRSYVDTILSRGNSADAAQLYRDFMGRDPDPEALLRRSGLVEA</sequence>
<dbReference type="PANTHER" id="PTHR43660:SF1">
    <property type="entry name" value="DIPEPTIDYL CARBOXYPEPTIDASE"/>
    <property type="match status" value="1"/>
</dbReference>
<evidence type="ECO:0000256" key="8">
    <source>
        <dbReference type="ARBA" id="ARBA00026100"/>
    </source>
</evidence>
<evidence type="ECO:0000259" key="12">
    <source>
        <dbReference type="Pfam" id="PF19310"/>
    </source>
</evidence>
<dbReference type="InterPro" id="IPR034005">
    <property type="entry name" value="M3A_DCP"/>
</dbReference>
<keyword evidence="2 9" id="KW-0645">Protease</keyword>
<evidence type="ECO:0000256" key="4">
    <source>
        <dbReference type="ARBA" id="ARBA00022801"/>
    </source>
</evidence>
<dbReference type="CDD" id="cd06456">
    <property type="entry name" value="M3A_DCP"/>
    <property type="match status" value="1"/>
</dbReference>
<comment type="caution">
    <text evidence="13">The sequence shown here is derived from an EMBL/GenBank/DDBJ whole genome shotgun (WGS) entry which is preliminary data.</text>
</comment>
<dbReference type="PANTHER" id="PTHR43660">
    <property type="entry name" value="DIPEPTIDYL CARBOXYPEPTIDASE"/>
    <property type="match status" value="1"/>
</dbReference>
<dbReference type="eggNOG" id="COG0339">
    <property type="taxonomic scope" value="Bacteria"/>
</dbReference>
<keyword evidence="4 9" id="KW-0378">Hydrolase</keyword>
<feature type="region of interest" description="Disordered" evidence="10">
    <location>
        <begin position="1"/>
        <end position="21"/>
    </location>
</feature>
<dbReference type="SUPFAM" id="SSF55486">
    <property type="entry name" value="Metalloproteases ('zincins'), catalytic domain"/>
    <property type="match status" value="1"/>
</dbReference>
<keyword evidence="14" id="KW-1185">Reference proteome</keyword>
<evidence type="ECO:0000256" key="10">
    <source>
        <dbReference type="SAM" id="MobiDB-lite"/>
    </source>
</evidence>
<feature type="domain" description="Peptidase M3A/M3B catalytic" evidence="11">
    <location>
        <begin position="235"/>
        <end position="687"/>
    </location>
</feature>
<dbReference type="RefSeq" id="WP_034356504.1">
    <property type="nucleotide sequence ID" value="NZ_JHAC01000025.1"/>
</dbReference>
<keyword evidence="5 9" id="KW-0862">Zinc</keyword>
<dbReference type="EMBL" id="JHAC01000025">
    <property type="protein sequence ID" value="EYB68263.1"/>
    <property type="molecule type" value="Genomic_DNA"/>
</dbReference>
<organism evidence="13 14">
    <name type="scientific">Deinococcus phoenicis</name>
    <dbReference type="NCBI Taxonomy" id="1476583"/>
    <lineage>
        <taxon>Bacteria</taxon>
        <taxon>Thermotogati</taxon>
        <taxon>Deinococcota</taxon>
        <taxon>Deinococci</taxon>
        <taxon>Deinococcales</taxon>
        <taxon>Deinococcaceae</taxon>
        <taxon>Deinococcus</taxon>
    </lineage>
</organism>
<gene>
    <name evidence="13" type="ORF">DEIPH_ctg025orf0117</name>
</gene>
<dbReference type="EC" id="3.4.24.70" evidence="8"/>
<evidence type="ECO:0000256" key="2">
    <source>
        <dbReference type="ARBA" id="ARBA00022670"/>
    </source>
</evidence>
<dbReference type="GO" id="GO:0046872">
    <property type="term" value="F:metal ion binding"/>
    <property type="evidence" value="ECO:0007669"/>
    <property type="project" value="UniProtKB-UniRule"/>
</dbReference>
<dbReference type="Gene3D" id="3.40.390.10">
    <property type="entry name" value="Collagenase (Catalytic Domain)"/>
    <property type="match status" value="1"/>
</dbReference>
<name>A0A016QQA4_9DEIO</name>
<evidence type="ECO:0000313" key="14">
    <source>
        <dbReference type="Proteomes" id="UP000020492"/>
    </source>
</evidence>
<keyword evidence="6 9" id="KW-0482">Metalloprotease</keyword>
<feature type="domain" description="Oligopeptidase A N-terminal" evidence="12">
    <location>
        <begin position="42"/>
        <end position="163"/>
    </location>
</feature>
<dbReference type="InterPro" id="IPR024079">
    <property type="entry name" value="MetalloPept_cat_dom_sf"/>
</dbReference>
<evidence type="ECO:0000256" key="3">
    <source>
        <dbReference type="ARBA" id="ARBA00022723"/>
    </source>
</evidence>
<evidence type="ECO:0000259" key="11">
    <source>
        <dbReference type="Pfam" id="PF01432"/>
    </source>
</evidence>
<comment type="cofactor">
    <cofactor evidence="9">
        <name>Zn(2+)</name>
        <dbReference type="ChEBI" id="CHEBI:29105"/>
    </cofactor>
    <text evidence="9">Binds 1 zinc ion.</text>
</comment>
<evidence type="ECO:0000256" key="5">
    <source>
        <dbReference type="ARBA" id="ARBA00022833"/>
    </source>
</evidence>